<dbReference type="EMBL" id="SMCQ01000016">
    <property type="protein sequence ID" value="TCV96527.1"/>
    <property type="molecule type" value="Genomic_DNA"/>
</dbReference>
<dbReference type="AlphaFoldDB" id="A0A4R3YU69"/>
<evidence type="ECO:0000259" key="6">
    <source>
        <dbReference type="SMART" id="SM01266"/>
    </source>
</evidence>
<dbReference type="PANTHER" id="PTHR43017:SF1">
    <property type="entry name" value="ACETYLTRANSFERASE YJL218W-RELATED"/>
    <property type="match status" value="1"/>
</dbReference>
<keyword evidence="3" id="KW-0677">Repeat</keyword>
<comment type="caution">
    <text evidence="7">The sequence shown here is derived from an EMBL/GenBank/DDBJ whole genome shotgun (WGS) entry which is preliminary data.</text>
</comment>
<dbReference type="GeneID" id="98915942"/>
<dbReference type="Pfam" id="PF14602">
    <property type="entry name" value="Hexapep_2"/>
    <property type="match status" value="1"/>
</dbReference>
<dbReference type="Gene3D" id="2.160.10.10">
    <property type="entry name" value="Hexapeptide repeat proteins"/>
    <property type="match status" value="1"/>
</dbReference>
<dbReference type="InterPro" id="IPR011004">
    <property type="entry name" value="Trimer_LpxA-like_sf"/>
</dbReference>
<reference evidence="7 8" key="1">
    <citation type="submission" date="2019-03" db="EMBL/GenBank/DDBJ databases">
        <title>Genomic Encyclopedia of Type Strains, Phase IV (KMG-IV): sequencing the most valuable type-strain genomes for metagenomic binning, comparative biology and taxonomic classification.</title>
        <authorList>
            <person name="Goeker M."/>
        </authorList>
    </citation>
    <scope>NUCLEOTIDE SEQUENCE [LARGE SCALE GENOMIC DNA]</scope>
    <source>
        <strain evidence="7 8">DSM 29487</strain>
    </source>
</reference>
<dbReference type="RefSeq" id="WP_066448090.1">
    <property type="nucleotide sequence ID" value="NZ_JANKBF010000009.1"/>
</dbReference>
<protein>
    <recommendedName>
        <fullName evidence="5">Acetyltransferase</fullName>
        <ecNumber evidence="5">2.3.1.-</ecNumber>
    </recommendedName>
</protein>
<name>A0A4R3YU69_9FIRM</name>
<dbReference type="PANTHER" id="PTHR43017">
    <property type="entry name" value="GALACTOSIDE O-ACETYLTRANSFERASE"/>
    <property type="match status" value="1"/>
</dbReference>
<evidence type="ECO:0000256" key="5">
    <source>
        <dbReference type="RuleBase" id="RU367021"/>
    </source>
</evidence>
<comment type="similarity">
    <text evidence="1 5">Belongs to the transferase hexapeptide repeat family.</text>
</comment>
<organism evidence="7 8">
    <name type="scientific">Longibaculum muris</name>
    <dbReference type="NCBI Taxonomy" id="1796628"/>
    <lineage>
        <taxon>Bacteria</taxon>
        <taxon>Bacillati</taxon>
        <taxon>Bacillota</taxon>
        <taxon>Erysipelotrichia</taxon>
        <taxon>Erysipelotrichales</taxon>
        <taxon>Coprobacillaceae</taxon>
        <taxon>Longibaculum</taxon>
    </lineage>
</organism>
<evidence type="ECO:0000313" key="8">
    <source>
        <dbReference type="Proteomes" id="UP000295515"/>
    </source>
</evidence>
<dbReference type="FunFam" id="2.160.10.10:FF:000025">
    <property type="entry name" value="Hexapeptide-repeat containing-acetyltransferase"/>
    <property type="match status" value="1"/>
</dbReference>
<evidence type="ECO:0000256" key="4">
    <source>
        <dbReference type="ARBA" id="ARBA00023315"/>
    </source>
</evidence>
<gene>
    <name evidence="7" type="ORF">EDD60_11623</name>
</gene>
<evidence type="ECO:0000256" key="1">
    <source>
        <dbReference type="ARBA" id="ARBA00007274"/>
    </source>
</evidence>
<evidence type="ECO:0000256" key="2">
    <source>
        <dbReference type="ARBA" id="ARBA00022679"/>
    </source>
</evidence>
<dbReference type="EC" id="2.3.1.-" evidence="5"/>
<dbReference type="InterPro" id="IPR039369">
    <property type="entry name" value="LacA-like"/>
</dbReference>
<keyword evidence="8" id="KW-1185">Reference proteome</keyword>
<dbReference type="Pfam" id="PF12464">
    <property type="entry name" value="Mac"/>
    <property type="match status" value="1"/>
</dbReference>
<dbReference type="SMART" id="SM01266">
    <property type="entry name" value="Mac"/>
    <property type="match status" value="1"/>
</dbReference>
<dbReference type="CDD" id="cd03357">
    <property type="entry name" value="LbH_MAT_GAT"/>
    <property type="match status" value="1"/>
</dbReference>
<proteinExistence type="inferred from homology"/>
<keyword evidence="4 5" id="KW-0012">Acyltransferase</keyword>
<dbReference type="Proteomes" id="UP000295515">
    <property type="component" value="Unassembled WGS sequence"/>
</dbReference>
<dbReference type="InterPro" id="IPR001451">
    <property type="entry name" value="Hexapep"/>
</dbReference>
<evidence type="ECO:0000256" key="3">
    <source>
        <dbReference type="ARBA" id="ARBA00022737"/>
    </source>
</evidence>
<keyword evidence="2 5" id="KW-0808">Transferase</keyword>
<dbReference type="GO" id="GO:0008870">
    <property type="term" value="F:galactoside O-acetyltransferase activity"/>
    <property type="evidence" value="ECO:0007669"/>
    <property type="project" value="TreeGrafter"/>
</dbReference>
<sequence length="187" mass="20722">MTELEKMKLGMLYDANNNPEIVKKRYEAFDLCFYLNQTLPTDMEKKNNLIKQILGYLPENLEIVTPFYCDYGKNIHLGNDVFINLQCYFMDGADITIGNHAFIGPYCGFYTAAHPIDYSNRNKGLEKALPIVVGDNCWFGANVSVMPGVTIGSGCVIAAGSVVTHDIPENSMIAGVPAKVIKTIIQE</sequence>
<dbReference type="InterPro" id="IPR024688">
    <property type="entry name" value="Mac_dom"/>
</dbReference>
<dbReference type="SUPFAM" id="SSF51161">
    <property type="entry name" value="Trimeric LpxA-like enzymes"/>
    <property type="match status" value="1"/>
</dbReference>
<accession>A0A4R3YU69</accession>
<evidence type="ECO:0000313" key="7">
    <source>
        <dbReference type="EMBL" id="TCV96527.1"/>
    </source>
</evidence>
<feature type="domain" description="Maltose/galactoside acetyltransferase" evidence="6">
    <location>
        <begin position="4"/>
        <end position="59"/>
    </location>
</feature>